<dbReference type="RefSeq" id="WP_013779941.1">
    <property type="nucleotide sequence ID" value="NC_015520.1"/>
</dbReference>
<feature type="transmembrane region" description="Helical" evidence="1">
    <location>
        <begin position="62"/>
        <end position="81"/>
    </location>
</feature>
<sequence>MKAKKEDSAIFRWEISIPILTNRFIMGQMAMLLGIPILIIVVLVFAMSAARGGIQLESLFNVFVLLALLLGMSAILVITIYGNRSHAVFEIGENGIRQYPAKRTAKKNALVNSILFFAGLIFGKPGYAGTALIAHSTNSASIRWEDMRKLRFYPKQKAIAVGNKRRTVLVVYCTSENYCDISQFLSDKLKSMNRDAT</sequence>
<dbReference type="AlphaFoldDB" id="F3ZX59"/>
<keyword evidence="1" id="KW-1133">Transmembrane helix</keyword>
<dbReference type="OrthoDB" id="2084522at2"/>
<dbReference type="EMBL" id="CP002360">
    <property type="protein sequence ID" value="AEE95508.1"/>
    <property type="molecule type" value="Genomic_DNA"/>
</dbReference>
<evidence type="ECO:0000256" key="1">
    <source>
        <dbReference type="SAM" id="Phobius"/>
    </source>
</evidence>
<accession>F3ZX59</accession>
<keyword evidence="1" id="KW-0472">Membrane</keyword>
<gene>
    <name evidence="2" type="ordered locus">Mahau_0291</name>
</gene>
<name>F3ZX59_MAHA5</name>
<dbReference type="STRING" id="697281.Mahau_0291"/>
<keyword evidence="3" id="KW-1185">Reference proteome</keyword>
<protein>
    <submittedName>
        <fullName evidence="2">Uncharacterized protein</fullName>
    </submittedName>
</protein>
<reference evidence="3" key="1">
    <citation type="submission" date="2010-11" db="EMBL/GenBank/DDBJ databases">
        <title>The complete genome of Mahella australiensis DSM 15567.</title>
        <authorList>
            <consortium name="US DOE Joint Genome Institute (JGI-PGF)"/>
            <person name="Lucas S."/>
            <person name="Copeland A."/>
            <person name="Lapidus A."/>
            <person name="Bruce D."/>
            <person name="Goodwin L."/>
            <person name="Pitluck S."/>
            <person name="Kyrpides N."/>
            <person name="Mavromatis K."/>
            <person name="Pagani I."/>
            <person name="Ivanova N."/>
            <person name="Teshima H."/>
            <person name="Brettin T."/>
            <person name="Detter J.C."/>
            <person name="Han C."/>
            <person name="Tapia R."/>
            <person name="Land M."/>
            <person name="Hauser L."/>
            <person name="Markowitz V."/>
            <person name="Cheng J.-F."/>
            <person name="Hugenholtz P."/>
            <person name="Woyke T."/>
            <person name="Wu D."/>
            <person name="Spring S."/>
            <person name="Pukall R."/>
            <person name="Steenblock K."/>
            <person name="Schneider S."/>
            <person name="Klenk H.-P."/>
            <person name="Eisen J.A."/>
        </authorList>
    </citation>
    <scope>NUCLEOTIDE SEQUENCE [LARGE SCALE GENOMIC DNA]</scope>
    <source>
        <strain evidence="3">DSM 15567 / CIP 107919 / 50-1 BON</strain>
    </source>
</reference>
<dbReference type="HOGENOM" id="CLU_1382665_0_0_9"/>
<evidence type="ECO:0000313" key="2">
    <source>
        <dbReference type="EMBL" id="AEE95508.1"/>
    </source>
</evidence>
<evidence type="ECO:0000313" key="3">
    <source>
        <dbReference type="Proteomes" id="UP000008457"/>
    </source>
</evidence>
<dbReference type="Proteomes" id="UP000008457">
    <property type="component" value="Chromosome"/>
</dbReference>
<reference evidence="2 3" key="2">
    <citation type="journal article" date="2011" name="Stand. Genomic Sci.">
        <title>Complete genome sequence of Mahella australiensis type strain (50-1 BON).</title>
        <authorList>
            <person name="Sikorski J."/>
            <person name="Teshima H."/>
            <person name="Nolan M."/>
            <person name="Lucas S."/>
            <person name="Hammon N."/>
            <person name="Deshpande S."/>
            <person name="Cheng J.F."/>
            <person name="Pitluck S."/>
            <person name="Liolios K."/>
            <person name="Pagani I."/>
            <person name="Ivanova N."/>
            <person name="Huntemann M."/>
            <person name="Mavromatis K."/>
            <person name="Ovchinikova G."/>
            <person name="Pati A."/>
            <person name="Tapia R."/>
            <person name="Han C."/>
            <person name="Goodwin L."/>
            <person name="Chen A."/>
            <person name="Palaniappan K."/>
            <person name="Land M."/>
            <person name="Hauser L."/>
            <person name="Ngatchou-Djao O.D."/>
            <person name="Rohde M."/>
            <person name="Pukall R."/>
            <person name="Spring S."/>
            <person name="Abt B."/>
            <person name="Goker M."/>
            <person name="Detter J.C."/>
            <person name="Woyke T."/>
            <person name="Bristow J."/>
            <person name="Markowitz V."/>
            <person name="Hugenholtz P."/>
            <person name="Eisen J.A."/>
            <person name="Kyrpides N.C."/>
            <person name="Klenk H.P."/>
            <person name="Lapidus A."/>
        </authorList>
    </citation>
    <scope>NUCLEOTIDE SEQUENCE [LARGE SCALE GENOMIC DNA]</scope>
    <source>
        <strain evidence="3">DSM 15567 / CIP 107919 / 50-1 BON</strain>
    </source>
</reference>
<dbReference type="KEGG" id="mas:Mahau_0291"/>
<organism evidence="2 3">
    <name type="scientific">Mahella australiensis (strain DSM 15567 / CIP 107919 / 50-1 BON)</name>
    <dbReference type="NCBI Taxonomy" id="697281"/>
    <lineage>
        <taxon>Bacteria</taxon>
        <taxon>Bacillati</taxon>
        <taxon>Bacillota</taxon>
        <taxon>Clostridia</taxon>
        <taxon>Thermoanaerobacterales</taxon>
        <taxon>Thermoanaerobacterales Family IV. Incertae Sedis</taxon>
        <taxon>Mahella</taxon>
    </lineage>
</organism>
<feature type="transmembrane region" description="Helical" evidence="1">
    <location>
        <begin position="30"/>
        <end position="50"/>
    </location>
</feature>
<proteinExistence type="predicted"/>
<keyword evidence="1" id="KW-0812">Transmembrane</keyword>